<gene>
    <name evidence="2" type="ORF">BGAL_0711g00010</name>
</gene>
<comment type="caution">
    <text evidence="2">The sequence shown here is derived from an EMBL/GenBank/DDBJ whole genome shotgun (WGS) entry which is preliminary data.</text>
</comment>
<proteinExistence type="predicted"/>
<keyword evidence="3" id="KW-1185">Reference proteome</keyword>
<dbReference type="EMBL" id="PQXL01000706">
    <property type="protein sequence ID" value="THV44172.1"/>
    <property type="molecule type" value="Genomic_DNA"/>
</dbReference>
<accession>A0A4S8QL67</accession>
<evidence type="ECO:0000256" key="1">
    <source>
        <dbReference type="SAM" id="MobiDB-lite"/>
    </source>
</evidence>
<protein>
    <submittedName>
        <fullName evidence="2">Uncharacterized protein</fullName>
    </submittedName>
</protein>
<dbReference type="Proteomes" id="UP000308671">
    <property type="component" value="Unassembled WGS sequence"/>
</dbReference>
<evidence type="ECO:0000313" key="3">
    <source>
        <dbReference type="Proteomes" id="UP000308671"/>
    </source>
</evidence>
<organism evidence="2 3">
    <name type="scientific">Botrytis galanthina</name>
    <dbReference type="NCBI Taxonomy" id="278940"/>
    <lineage>
        <taxon>Eukaryota</taxon>
        <taxon>Fungi</taxon>
        <taxon>Dikarya</taxon>
        <taxon>Ascomycota</taxon>
        <taxon>Pezizomycotina</taxon>
        <taxon>Leotiomycetes</taxon>
        <taxon>Helotiales</taxon>
        <taxon>Sclerotiniaceae</taxon>
        <taxon>Botrytis</taxon>
    </lineage>
</organism>
<name>A0A4S8QL67_9HELO</name>
<sequence length="492" mass="56281">MFDHLKEKHKFDNNKMMDNSSSLLQTQDMSLISIPTRDPLTSAQEQPQTSASPDSSSTSSLMVSSASDSELLREKLNRSNSGAVSSSPSSQLCTAVIDLIIFCTQHMRSCNTPFPKDTTINPYWCFDEVDDGRKYLRPTQKFKIEREDIVYIIDTVKQNLKWEDWEIVKYRYHIGYSYEEGWLRMAIPGPVHNGTRDNIRRTIQEAARKTICSLGKQASESGLEINVDTEQSIMCVDKDENIEKRCADVALKINKELPSLALEVEHSQTDHAGFDIIHQYLTESVCFTIKIAFAVKIGYKAGSDEGLEVIWTRYQGLISEEEVSSKADTSIVLRDKNRKEGLMKTLDSYVFDLSIQELLPQREGCDWNFTKEILDARVCISGRDILQCVIDAEEEAKKISIICSGPMMIEGKKQSAFIRRPRQRTVKEDEYDASENFMDRVMERADSQREFKELDRTIVDEGENFEDGGETERVEVHSMVTRNMKKEMGRKL</sequence>
<feature type="region of interest" description="Disordered" evidence="1">
    <location>
        <begin position="40"/>
        <end position="63"/>
    </location>
</feature>
<reference evidence="2 3" key="1">
    <citation type="submission" date="2017-12" db="EMBL/GenBank/DDBJ databases">
        <title>Comparative genomics of Botrytis spp.</title>
        <authorList>
            <person name="Valero-Jimenez C.A."/>
            <person name="Tapia P."/>
            <person name="Veloso J."/>
            <person name="Silva-Moreno E."/>
            <person name="Staats M."/>
            <person name="Valdes J.H."/>
            <person name="Van Kan J.A.L."/>
        </authorList>
    </citation>
    <scope>NUCLEOTIDE SEQUENCE [LARGE SCALE GENOMIC DNA]</scope>
    <source>
        <strain evidence="2 3">MUCL435</strain>
    </source>
</reference>
<dbReference type="OrthoDB" id="3534794at2759"/>
<evidence type="ECO:0000313" key="2">
    <source>
        <dbReference type="EMBL" id="THV44172.1"/>
    </source>
</evidence>
<dbReference type="AlphaFoldDB" id="A0A4S8QL67"/>
<feature type="compositionally biased region" description="Low complexity" evidence="1">
    <location>
        <begin position="46"/>
        <end position="63"/>
    </location>
</feature>